<keyword evidence="2" id="KW-1185">Reference proteome</keyword>
<gene>
    <name evidence="1" type="ORF">ABEU19_001637</name>
</gene>
<comment type="caution">
    <text evidence="1">The sequence shown here is derived from an EMBL/GenBank/DDBJ whole genome shotgun (WGS) entry which is preliminary data.</text>
</comment>
<sequence length="157" mass="17256">MTDQKLFFEYENGPIAVATMHLDLAPKTCEALWNALAKPVTVDAMHAMYAGPEVMTGLPEEAQNFDPEAVPFENQQVIPGVGDVLWYYQRPMQMGGLPFEWYEVGVCYAPGVRTFGPLGWTPVNVFATVTEGLADFAKASADIRITGIKKLTIGRVV</sequence>
<dbReference type="RefSeq" id="WP_348604588.1">
    <property type="nucleotide sequence ID" value="NZ_CP157276.1"/>
</dbReference>
<dbReference type="Gene3D" id="2.40.100.20">
    <property type="match status" value="1"/>
</dbReference>
<dbReference type="Proteomes" id="UP001629744">
    <property type="component" value="Unassembled WGS sequence"/>
</dbReference>
<dbReference type="EMBL" id="JBDLNU010000002">
    <property type="protein sequence ID" value="MFM1728164.1"/>
    <property type="molecule type" value="Genomic_DNA"/>
</dbReference>
<evidence type="ECO:0000313" key="1">
    <source>
        <dbReference type="EMBL" id="MFM1728164.1"/>
    </source>
</evidence>
<dbReference type="InterPro" id="IPR024532">
    <property type="entry name" value="DUF3830"/>
</dbReference>
<name>A0ABW9FSC7_9NOCA</name>
<accession>A0ABW9FSC7</accession>
<organism evidence="1 2">
    <name type="scientific">Prescottella soli</name>
    <dbReference type="NCBI Taxonomy" id="1543852"/>
    <lineage>
        <taxon>Bacteria</taxon>
        <taxon>Bacillati</taxon>
        <taxon>Actinomycetota</taxon>
        <taxon>Actinomycetes</taxon>
        <taxon>Mycobacteriales</taxon>
        <taxon>Nocardiaceae</taxon>
        <taxon>Prescottella</taxon>
    </lineage>
</organism>
<proteinExistence type="predicted"/>
<protein>
    <submittedName>
        <fullName evidence="1">DUF3830 family protein</fullName>
    </submittedName>
</protein>
<evidence type="ECO:0000313" key="2">
    <source>
        <dbReference type="Proteomes" id="UP001629744"/>
    </source>
</evidence>
<dbReference type="Pfam" id="PF12903">
    <property type="entry name" value="DUF3830"/>
    <property type="match status" value="1"/>
</dbReference>
<reference evidence="1 2" key="1">
    <citation type="submission" date="2023-11" db="EMBL/GenBank/DDBJ databases">
        <authorList>
            <person name="Val-Calvo J."/>
            <person name="Scortti M."/>
            <person name="Vazquez-Boland J."/>
        </authorList>
    </citation>
    <scope>NUCLEOTIDE SEQUENCE [LARGE SCALE GENOMIC DNA]</scope>
    <source>
        <strain evidence="1 2">DSM 46662</strain>
    </source>
</reference>